<dbReference type="InterPro" id="IPR021431">
    <property type="entry name" value="DUF3080"/>
</dbReference>
<gene>
    <name evidence="1" type="ORF">HNR38_003332</name>
</gene>
<evidence type="ECO:0008006" key="3">
    <source>
        <dbReference type="Google" id="ProtNLM"/>
    </source>
</evidence>
<dbReference type="EMBL" id="JACHFE010000011">
    <property type="protein sequence ID" value="MBB5322819.1"/>
    <property type="molecule type" value="Genomic_DNA"/>
</dbReference>
<proteinExistence type="predicted"/>
<organism evidence="1 2">
    <name type="scientific">Marinobacter oulmenensis</name>
    <dbReference type="NCBI Taxonomy" id="643747"/>
    <lineage>
        <taxon>Bacteria</taxon>
        <taxon>Pseudomonadati</taxon>
        <taxon>Pseudomonadota</taxon>
        <taxon>Gammaproteobacteria</taxon>
        <taxon>Pseudomonadales</taxon>
        <taxon>Marinobacteraceae</taxon>
        <taxon>Marinobacter</taxon>
    </lineage>
</organism>
<dbReference type="RefSeq" id="WP_183706413.1">
    <property type="nucleotide sequence ID" value="NZ_JACHFE010000011.1"/>
</dbReference>
<sequence>MIGRLLLVVCVLVLPAGCEPFASTDSLSDEYLERLARVLEVDSPDRVAPPSASALPRRRERVLAMPELQMGMLDFLSLYGCELQYVVGEKASIMGRVMQPINRLRYEVRFIQAGEDCLPEIEDEELSETLRAAIDSKRQSLPLAVWNATWGTEEVETLLTLSKGDYPVGAGPAAVSDLSLDLDQLNRITAQLNQQRLDVPLQSLGKIQQRWQAEFRGGQLINSARLLIATLRSGTAIIETRLDDRPLCLNGQRNNQSDIVHSFFLKVYIGQIQPYMSDVSRARQMLIEPLAELAAQQSGVMPETFLSWYQRHLASRGENSLWQQLDEAMARHTRAWQQLLGQCGLRPGA</sequence>
<keyword evidence="2" id="KW-1185">Reference proteome</keyword>
<dbReference type="AlphaFoldDB" id="A0A840UCJ0"/>
<dbReference type="Proteomes" id="UP000591735">
    <property type="component" value="Unassembled WGS sequence"/>
</dbReference>
<accession>A0A840UCJ0</accession>
<dbReference type="Pfam" id="PF11279">
    <property type="entry name" value="DUF3080"/>
    <property type="match status" value="1"/>
</dbReference>
<evidence type="ECO:0000313" key="1">
    <source>
        <dbReference type="EMBL" id="MBB5322819.1"/>
    </source>
</evidence>
<evidence type="ECO:0000313" key="2">
    <source>
        <dbReference type="Proteomes" id="UP000591735"/>
    </source>
</evidence>
<name>A0A840UCJ0_9GAMM</name>
<protein>
    <recommendedName>
        <fullName evidence="3">DUF3080 domain-containing protein</fullName>
    </recommendedName>
</protein>
<comment type="caution">
    <text evidence="1">The sequence shown here is derived from an EMBL/GenBank/DDBJ whole genome shotgun (WGS) entry which is preliminary data.</text>
</comment>
<reference evidence="1 2" key="1">
    <citation type="submission" date="2020-08" db="EMBL/GenBank/DDBJ databases">
        <title>Genomic Encyclopedia of Type Strains, Phase IV (KMG-IV): sequencing the most valuable type-strain genomes for metagenomic binning, comparative biology and taxonomic classification.</title>
        <authorList>
            <person name="Goeker M."/>
        </authorList>
    </citation>
    <scope>NUCLEOTIDE SEQUENCE [LARGE SCALE GENOMIC DNA]</scope>
    <source>
        <strain evidence="1 2">DSM 22359</strain>
    </source>
</reference>